<reference evidence="2 3" key="1">
    <citation type="submission" date="2016-06" db="EMBL/GenBank/DDBJ databases">
        <authorList>
            <person name="Kjaerup R.B."/>
            <person name="Dalgaard T.S."/>
            <person name="Juul-Madsen H.R."/>
        </authorList>
    </citation>
    <scope>NUCLEOTIDE SEQUENCE [LARGE SCALE GENOMIC DNA]</scope>
    <source>
        <strain evidence="2 3">CECT 5080</strain>
    </source>
</reference>
<evidence type="ECO:0000256" key="1">
    <source>
        <dbReference type="SAM" id="SignalP"/>
    </source>
</evidence>
<organism evidence="2 3">
    <name type="scientific">Marinomonas aquimarina</name>
    <dbReference type="NCBI Taxonomy" id="295068"/>
    <lineage>
        <taxon>Bacteria</taxon>
        <taxon>Pseudomonadati</taxon>
        <taxon>Pseudomonadota</taxon>
        <taxon>Gammaproteobacteria</taxon>
        <taxon>Oceanospirillales</taxon>
        <taxon>Oceanospirillaceae</taxon>
        <taxon>Marinomonas</taxon>
    </lineage>
</organism>
<accession>A0A1A8TI38</accession>
<evidence type="ECO:0000313" key="3">
    <source>
        <dbReference type="Proteomes" id="UP000092627"/>
    </source>
</evidence>
<dbReference type="RefSeq" id="WP_067209925.1">
    <property type="nucleotide sequence ID" value="NZ_FLOC01000012.1"/>
</dbReference>
<dbReference type="Pfam" id="PF13729">
    <property type="entry name" value="TraF_2"/>
    <property type="match status" value="1"/>
</dbReference>
<dbReference type="STRING" id="295068.MAQ5080_02255"/>
<evidence type="ECO:0008006" key="4">
    <source>
        <dbReference type="Google" id="ProtNLM"/>
    </source>
</evidence>
<dbReference type="InterPro" id="IPR032811">
    <property type="entry name" value="Put_conjugal_transfer"/>
</dbReference>
<dbReference type="AlphaFoldDB" id="A0A1A8TI38"/>
<dbReference type="OrthoDB" id="5610858at2"/>
<dbReference type="EMBL" id="FLOC01000012">
    <property type="protein sequence ID" value="SBS32407.1"/>
    <property type="molecule type" value="Genomic_DNA"/>
</dbReference>
<sequence length="434" mass="46342">MQKALIIAGSLACGAAVAAPVSQPFGSSFTLGSSANPASLMTALGNPAASYFMVNSEEGDNFRTGILGPLGVGYEVGEVDSLEDKIDDLDDLLDQEVMTIGQALNIQSQANDLLAQMGEDAHLKVMVGAPVPVFPIIYKTDNGGAFMLDLSIAAVAKGRFLDDDIDIVQETNGDYRLDTNSSMYAKAGGIVTFGLGYSTDVYSSDAGTLVLGTKLNAHSVTLGKALLHLESSDDDTEDAFSDAFSDQQETSTDFGLDLGAIWASEHYQVGLQGTNLNEPSFEYATLPSTCTTVTPVNLPSCNAALEFAQKGELELNEEYTLERQFTVDASTFVFDRQLSLAASYELNEVADLVGDKYQWATVSTAYYSSSSFIPAVRLGYKKNMAGSELSYAMVGATLFKRLNLDLAYGLETVEIDGDEQPRSLYVSASIESAF</sequence>
<feature type="signal peptide" evidence="1">
    <location>
        <begin position="1"/>
        <end position="18"/>
    </location>
</feature>
<name>A0A1A8TI38_9GAMM</name>
<keyword evidence="3" id="KW-1185">Reference proteome</keyword>
<protein>
    <recommendedName>
        <fullName evidence="4">Plasmid transfer operon, TraF, protein</fullName>
    </recommendedName>
</protein>
<keyword evidence="1" id="KW-0732">Signal</keyword>
<feature type="chain" id="PRO_5008379048" description="Plasmid transfer operon, TraF, protein" evidence="1">
    <location>
        <begin position="19"/>
        <end position="434"/>
    </location>
</feature>
<dbReference type="Proteomes" id="UP000092627">
    <property type="component" value="Unassembled WGS sequence"/>
</dbReference>
<proteinExistence type="predicted"/>
<evidence type="ECO:0000313" key="2">
    <source>
        <dbReference type="EMBL" id="SBS32407.1"/>
    </source>
</evidence>
<gene>
    <name evidence="2" type="ORF">MAQ5080_02255</name>
</gene>